<organism evidence="2 3">
    <name type="scientific">Massilia genomosp. 1</name>
    <dbReference type="NCBI Taxonomy" id="2609280"/>
    <lineage>
        <taxon>Bacteria</taxon>
        <taxon>Pseudomonadati</taxon>
        <taxon>Pseudomonadota</taxon>
        <taxon>Betaproteobacteria</taxon>
        <taxon>Burkholderiales</taxon>
        <taxon>Oxalobacteraceae</taxon>
        <taxon>Telluria group</taxon>
        <taxon>Massilia</taxon>
    </lineage>
</organism>
<dbReference type="EMBL" id="WHJF01000104">
    <property type="protein sequence ID" value="NHZ65932.1"/>
    <property type="molecule type" value="Genomic_DNA"/>
</dbReference>
<evidence type="ECO:0000313" key="3">
    <source>
        <dbReference type="Proteomes" id="UP000610594"/>
    </source>
</evidence>
<dbReference type="InterPro" id="IPR012338">
    <property type="entry name" value="Beta-lactam/transpept-like"/>
</dbReference>
<keyword evidence="2" id="KW-0378">Hydrolase</keyword>
<sequence>MTLLSYLPAATQSVSGIAMLAMLAGCGGGGAGEPAANAGKSLTCVAQHPGASVPELLACSADLNGRIDAAMKPFMAANGISAATVAVAKDGVMLAERGYGHRDSARQLPLPADAMFITASIVKPVTAAAIQTLAREGALALTDHVFCSGTNAPCWLAPALLAAAPDGRVASITVAQLLEHQGGWDAAISGDPMVSEFDIGQSLGLRAPPRQDDIIRFVLRGQLDFAPGTRTAYSNFGYLLLGQIIEKASRVGYIPYVQDKIMGPLGVPKADFEGMRSLLRDRHPREPDYITTVTAPSVFVPGTTVLALDGAIRADNWFATGSTITTARAMALFAAHYRIPDGVPLAGAKNNGGFSGADPGVATVLRQLPSGVSYAVMMNKLDEAHPSGEASYQMQALRRIEAALSDAGL</sequence>
<protein>
    <submittedName>
        <fullName evidence="2">Serine hydrolase</fullName>
    </submittedName>
</protein>
<comment type="caution">
    <text evidence="2">The sequence shown here is derived from an EMBL/GenBank/DDBJ whole genome shotgun (WGS) entry which is preliminary data.</text>
</comment>
<evidence type="ECO:0000259" key="1">
    <source>
        <dbReference type="Pfam" id="PF00144"/>
    </source>
</evidence>
<dbReference type="PANTHER" id="PTHR46825">
    <property type="entry name" value="D-ALANYL-D-ALANINE-CARBOXYPEPTIDASE/ENDOPEPTIDASE AMPH"/>
    <property type="match status" value="1"/>
</dbReference>
<keyword evidence="3" id="KW-1185">Reference proteome</keyword>
<reference evidence="2 3" key="1">
    <citation type="submission" date="2019-10" db="EMBL/GenBank/DDBJ databases">
        <title>Taxonomy of Antarctic Massilia spp.: description of Massilia rubra sp. nov., Massilia aquatica sp. nov., Massilia mucilaginosa sp. nov., Massilia frigida sp. nov. isolated from streams, lakes and regoliths.</title>
        <authorList>
            <person name="Holochova P."/>
            <person name="Sedlacek I."/>
            <person name="Kralova S."/>
            <person name="Maslanova I."/>
            <person name="Busse H.-J."/>
            <person name="Stankova E."/>
            <person name="Vrbovska V."/>
            <person name="Kovarovic V."/>
            <person name="Bartak M."/>
            <person name="Svec P."/>
            <person name="Pantucek R."/>
        </authorList>
    </citation>
    <scope>NUCLEOTIDE SEQUENCE [LARGE SCALE GENOMIC DNA]</scope>
    <source>
        <strain evidence="2 3">CCM 8694</strain>
    </source>
</reference>
<feature type="domain" description="Beta-lactamase-related" evidence="1">
    <location>
        <begin position="67"/>
        <end position="338"/>
    </location>
</feature>
<evidence type="ECO:0000313" key="2">
    <source>
        <dbReference type="EMBL" id="NHZ65932.1"/>
    </source>
</evidence>
<dbReference type="Gene3D" id="3.40.710.10">
    <property type="entry name" value="DD-peptidase/beta-lactamase superfamily"/>
    <property type="match status" value="1"/>
</dbReference>
<dbReference type="Proteomes" id="UP000610594">
    <property type="component" value="Unassembled WGS sequence"/>
</dbReference>
<proteinExistence type="predicted"/>
<dbReference type="InterPro" id="IPR050491">
    <property type="entry name" value="AmpC-like"/>
</dbReference>
<accession>A0ABX0N225</accession>
<gene>
    <name evidence="2" type="ORF">F1735_27140</name>
</gene>
<dbReference type="GO" id="GO:0016787">
    <property type="term" value="F:hydrolase activity"/>
    <property type="evidence" value="ECO:0007669"/>
    <property type="project" value="UniProtKB-KW"/>
</dbReference>
<dbReference type="SUPFAM" id="SSF56601">
    <property type="entry name" value="beta-lactamase/transpeptidase-like"/>
    <property type="match status" value="1"/>
</dbReference>
<name>A0ABX0N225_9BURK</name>
<dbReference type="RefSeq" id="WP_167239852.1">
    <property type="nucleotide sequence ID" value="NZ_WHJF01000104.1"/>
</dbReference>
<dbReference type="InterPro" id="IPR001466">
    <property type="entry name" value="Beta-lactam-related"/>
</dbReference>
<dbReference type="PANTHER" id="PTHR46825:SF9">
    <property type="entry name" value="BETA-LACTAMASE-RELATED DOMAIN-CONTAINING PROTEIN"/>
    <property type="match status" value="1"/>
</dbReference>
<dbReference type="Pfam" id="PF00144">
    <property type="entry name" value="Beta-lactamase"/>
    <property type="match status" value="1"/>
</dbReference>